<sequence>MKKVSRIALIISGVLLAVDVIYVINHLQTMNILNFLGMVVLLPCVFISLIIASLIAETHFREVKQQGLIAGISGVVIAVLAYVVAGQNQNYIENIIENSKKMTESSNLSVSDISISSGVSSYVFVFIMIFVLSMGFSILFNVLRERRKVNVSK</sequence>
<proteinExistence type="predicted"/>
<dbReference type="EMBL" id="CP136422">
    <property type="protein sequence ID" value="WPX72325.1"/>
    <property type="molecule type" value="Genomic_DNA"/>
</dbReference>
<keyword evidence="1" id="KW-1133">Transmembrane helix</keyword>
<evidence type="ECO:0000313" key="2">
    <source>
        <dbReference type="EMBL" id="WPX72325.1"/>
    </source>
</evidence>
<feature type="transmembrane region" description="Helical" evidence="1">
    <location>
        <begin position="31"/>
        <end position="55"/>
    </location>
</feature>
<gene>
    <name evidence="2" type="ORF">BLCOC_06610</name>
</gene>
<keyword evidence="3" id="KW-1185">Reference proteome</keyword>
<keyword evidence="1" id="KW-0812">Transmembrane</keyword>
<keyword evidence="1" id="KW-0472">Membrane</keyword>
<evidence type="ECO:0000256" key="1">
    <source>
        <dbReference type="SAM" id="Phobius"/>
    </source>
</evidence>
<feature type="transmembrane region" description="Helical" evidence="1">
    <location>
        <begin position="67"/>
        <end position="85"/>
    </location>
</feature>
<evidence type="ECO:0008006" key="4">
    <source>
        <dbReference type="Google" id="ProtNLM"/>
    </source>
</evidence>
<organism evidence="2 3">
    <name type="scientific">Blautia producta</name>
    <dbReference type="NCBI Taxonomy" id="33035"/>
    <lineage>
        <taxon>Bacteria</taxon>
        <taxon>Bacillati</taxon>
        <taxon>Bacillota</taxon>
        <taxon>Clostridia</taxon>
        <taxon>Lachnospirales</taxon>
        <taxon>Lachnospiraceae</taxon>
        <taxon>Blautia</taxon>
    </lineage>
</organism>
<protein>
    <recommendedName>
        <fullName evidence="4">DUF4199 domain-containing protein</fullName>
    </recommendedName>
</protein>
<feature type="transmembrane region" description="Helical" evidence="1">
    <location>
        <begin position="122"/>
        <end position="143"/>
    </location>
</feature>
<evidence type="ECO:0000313" key="3">
    <source>
        <dbReference type="Proteomes" id="UP001325248"/>
    </source>
</evidence>
<feature type="transmembrane region" description="Helical" evidence="1">
    <location>
        <begin position="7"/>
        <end position="25"/>
    </location>
</feature>
<dbReference type="Proteomes" id="UP001325248">
    <property type="component" value="Chromosome"/>
</dbReference>
<name>A0ABZ0U528_9FIRM</name>
<accession>A0ABZ0U528</accession>
<reference evidence="2" key="1">
    <citation type="submission" date="2023-10" db="EMBL/GenBank/DDBJ databases">
        <title>Genome sequence of Blautia coccoides DSM 935.</title>
        <authorList>
            <person name="Boeer T."/>
            <person name="Bengelsdorf F.R."/>
            <person name="Daniel R."/>
            <person name="Poehlein A."/>
        </authorList>
    </citation>
    <scope>NUCLEOTIDE SEQUENCE [LARGE SCALE GENOMIC DNA]</scope>
    <source>
        <strain evidence="2">DSM 935</strain>
    </source>
</reference>